<reference evidence="6 7" key="1">
    <citation type="submission" date="2021-03" db="EMBL/GenBank/DDBJ databases">
        <title>Sequencing the genomes of 1000 actinobacteria strains.</title>
        <authorList>
            <person name="Klenk H.-P."/>
        </authorList>
    </citation>
    <scope>NUCLEOTIDE SEQUENCE [LARGE SCALE GENOMIC DNA]</scope>
    <source>
        <strain evidence="6 7">DSM 46670</strain>
    </source>
</reference>
<dbReference type="Pfam" id="PF00440">
    <property type="entry name" value="TetR_N"/>
    <property type="match status" value="1"/>
</dbReference>
<keyword evidence="2 4" id="KW-0238">DNA-binding</keyword>
<dbReference type="EMBL" id="JAGINW010000001">
    <property type="protein sequence ID" value="MBP2320419.1"/>
    <property type="molecule type" value="Genomic_DNA"/>
</dbReference>
<dbReference type="PRINTS" id="PR00455">
    <property type="entry name" value="HTHTETR"/>
</dbReference>
<sequence>MTRDRAADDSAEVMMSSREAILAAAERLMTTVGYDKASISRTCRESGLPVGSLYHHFGSKAGLLAAVYQRFQTRFLDGLAQAVETAQTAEEGLAAFWDGAVQAVVDDYPYFTLTLELVRLSRDDAEIRRVVETDTRATEQHLATTLIAFTRMAGRPDADDLAHRMARVAVTYSRAAIMIAGDDQAAYRRQMEDFYPILHDLILGAKPG</sequence>
<evidence type="ECO:0000313" key="6">
    <source>
        <dbReference type="EMBL" id="MBP2320419.1"/>
    </source>
</evidence>
<keyword evidence="1" id="KW-0805">Transcription regulation</keyword>
<gene>
    <name evidence="6" type="ORF">JOF56_000804</name>
</gene>
<dbReference type="PROSITE" id="PS50977">
    <property type="entry name" value="HTH_TETR_2"/>
    <property type="match status" value="1"/>
</dbReference>
<dbReference type="PANTHER" id="PTHR47506">
    <property type="entry name" value="TRANSCRIPTIONAL REGULATORY PROTEIN"/>
    <property type="match status" value="1"/>
</dbReference>
<evidence type="ECO:0000256" key="3">
    <source>
        <dbReference type="ARBA" id="ARBA00023163"/>
    </source>
</evidence>
<accession>A0ABS4T7L7</accession>
<organism evidence="6 7">
    <name type="scientific">Kibdelosporangium banguiense</name>
    <dbReference type="NCBI Taxonomy" id="1365924"/>
    <lineage>
        <taxon>Bacteria</taxon>
        <taxon>Bacillati</taxon>
        <taxon>Actinomycetota</taxon>
        <taxon>Actinomycetes</taxon>
        <taxon>Pseudonocardiales</taxon>
        <taxon>Pseudonocardiaceae</taxon>
        <taxon>Kibdelosporangium</taxon>
    </lineage>
</organism>
<proteinExistence type="predicted"/>
<dbReference type="SUPFAM" id="SSF46689">
    <property type="entry name" value="Homeodomain-like"/>
    <property type="match status" value="1"/>
</dbReference>
<evidence type="ECO:0000256" key="1">
    <source>
        <dbReference type="ARBA" id="ARBA00023015"/>
    </source>
</evidence>
<dbReference type="Proteomes" id="UP001519332">
    <property type="component" value="Unassembled WGS sequence"/>
</dbReference>
<dbReference type="InterPro" id="IPR001647">
    <property type="entry name" value="HTH_TetR"/>
</dbReference>
<dbReference type="InterPro" id="IPR009057">
    <property type="entry name" value="Homeodomain-like_sf"/>
</dbReference>
<dbReference type="Gene3D" id="1.10.357.10">
    <property type="entry name" value="Tetracycline Repressor, domain 2"/>
    <property type="match status" value="1"/>
</dbReference>
<keyword evidence="7" id="KW-1185">Reference proteome</keyword>
<dbReference type="RefSeq" id="WP_209634542.1">
    <property type="nucleotide sequence ID" value="NZ_JAGINW010000001.1"/>
</dbReference>
<feature type="DNA-binding region" description="H-T-H motif" evidence="4">
    <location>
        <begin position="38"/>
        <end position="57"/>
    </location>
</feature>
<evidence type="ECO:0000259" key="5">
    <source>
        <dbReference type="PROSITE" id="PS50977"/>
    </source>
</evidence>
<dbReference type="PANTHER" id="PTHR47506:SF1">
    <property type="entry name" value="HTH-TYPE TRANSCRIPTIONAL REGULATOR YJDC"/>
    <property type="match status" value="1"/>
</dbReference>
<keyword evidence="3" id="KW-0804">Transcription</keyword>
<evidence type="ECO:0000313" key="7">
    <source>
        <dbReference type="Proteomes" id="UP001519332"/>
    </source>
</evidence>
<protein>
    <submittedName>
        <fullName evidence="6">AcrR family transcriptional regulator</fullName>
    </submittedName>
</protein>
<name>A0ABS4T7L7_9PSEU</name>
<comment type="caution">
    <text evidence="6">The sequence shown here is derived from an EMBL/GenBank/DDBJ whole genome shotgun (WGS) entry which is preliminary data.</text>
</comment>
<evidence type="ECO:0000256" key="2">
    <source>
        <dbReference type="ARBA" id="ARBA00023125"/>
    </source>
</evidence>
<evidence type="ECO:0000256" key="4">
    <source>
        <dbReference type="PROSITE-ProRule" id="PRU00335"/>
    </source>
</evidence>
<feature type="domain" description="HTH tetR-type" evidence="5">
    <location>
        <begin position="15"/>
        <end position="75"/>
    </location>
</feature>